<comment type="caution">
    <text evidence="1">The sequence shown here is derived from an EMBL/GenBank/DDBJ whole genome shotgun (WGS) entry which is preliminary data.</text>
</comment>
<dbReference type="AlphaFoldDB" id="A0A368GC48"/>
<accession>A0A368GC48</accession>
<dbReference type="InterPro" id="IPR029063">
    <property type="entry name" value="SAM-dependent_MTases_sf"/>
</dbReference>
<evidence type="ECO:0000313" key="2">
    <source>
        <dbReference type="Proteomes" id="UP000252519"/>
    </source>
</evidence>
<dbReference type="Proteomes" id="UP000252519">
    <property type="component" value="Unassembled WGS sequence"/>
</dbReference>
<dbReference type="EMBL" id="JOJR01000215">
    <property type="protein sequence ID" value="RCN41963.1"/>
    <property type="molecule type" value="Genomic_DNA"/>
</dbReference>
<dbReference type="STRING" id="29170.A0A368GC48"/>
<dbReference type="OrthoDB" id="2016285at2759"/>
<dbReference type="Gene3D" id="3.40.50.150">
    <property type="entry name" value="Vaccinia Virus protein VP39"/>
    <property type="match status" value="1"/>
</dbReference>
<gene>
    <name evidence="1" type="ORF">ANCCAN_12068</name>
</gene>
<sequence>MIHGGRLPVLIASFLLSSITAIYFNSKFSANKEIKTPAQIMEEKLFSSLSSKVIDRMCSNFTGACFTLVDRVEKKRGSTKLIQHRLNTALDIRSTRKQRTLIVGMGAGVMNSYLTTIPDLPLDVTAVDNDPIMETIGKKWFHLRETPLHHVIIQDGVQFVRTAARRGQRYDGIIIDVSHNRLGPLICPTVEFLENEVIRNLAEILTERGVLIVNVATLRQFFHEANTMLFCFRRNNPWKTSDHLRAHVAVIDQELGFQLINGDYVASDNE</sequence>
<evidence type="ECO:0000313" key="1">
    <source>
        <dbReference type="EMBL" id="RCN41963.1"/>
    </source>
</evidence>
<keyword evidence="2" id="KW-1185">Reference proteome</keyword>
<proteinExistence type="predicted"/>
<name>A0A368GC48_ANCCA</name>
<dbReference type="SUPFAM" id="SSF53335">
    <property type="entry name" value="S-adenosyl-L-methionine-dependent methyltransferases"/>
    <property type="match status" value="1"/>
</dbReference>
<reference evidence="1 2" key="1">
    <citation type="submission" date="2014-10" db="EMBL/GenBank/DDBJ databases">
        <title>Draft genome of the hookworm Ancylostoma caninum.</title>
        <authorList>
            <person name="Mitreva M."/>
        </authorList>
    </citation>
    <scope>NUCLEOTIDE SEQUENCE [LARGE SCALE GENOMIC DNA]</scope>
    <source>
        <strain evidence="1 2">Baltimore</strain>
    </source>
</reference>
<protein>
    <recommendedName>
        <fullName evidence="3">Spermine/spermidine synthase</fullName>
    </recommendedName>
</protein>
<evidence type="ECO:0008006" key="3">
    <source>
        <dbReference type="Google" id="ProtNLM"/>
    </source>
</evidence>
<organism evidence="1 2">
    <name type="scientific">Ancylostoma caninum</name>
    <name type="common">Dog hookworm</name>
    <dbReference type="NCBI Taxonomy" id="29170"/>
    <lineage>
        <taxon>Eukaryota</taxon>
        <taxon>Metazoa</taxon>
        <taxon>Ecdysozoa</taxon>
        <taxon>Nematoda</taxon>
        <taxon>Chromadorea</taxon>
        <taxon>Rhabditida</taxon>
        <taxon>Rhabditina</taxon>
        <taxon>Rhabditomorpha</taxon>
        <taxon>Strongyloidea</taxon>
        <taxon>Ancylostomatidae</taxon>
        <taxon>Ancylostomatinae</taxon>
        <taxon>Ancylostoma</taxon>
    </lineage>
</organism>